<feature type="domain" description="Reverse transcriptase" evidence="1">
    <location>
        <begin position="1"/>
        <end position="172"/>
    </location>
</feature>
<accession>A0AAV2RLQ0</accession>
<dbReference type="Pfam" id="PF00078">
    <property type="entry name" value="RVT_1"/>
    <property type="match status" value="1"/>
</dbReference>
<dbReference type="CDD" id="cd01650">
    <property type="entry name" value="RT_nLTR_like"/>
    <property type="match status" value="1"/>
</dbReference>
<dbReference type="PROSITE" id="PS50878">
    <property type="entry name" value="RT_POL"/>
    <property type="match status" value="1"/>
</dbReference>
<evidence type="ECO:0000313" key="2">
    <source>
        <dbReference type="EMBL" id="CAL4127791.1"/>
    </source>
</evidence>
<organism evidence="2 3">
    <name type="scientific">Meganyctiphanes norvegica</name>
    <name type="common">Northern krill</name>
    <name type="synonym">Thysanopoda norvegica</name>
    <dbReference type="NCBI Taxonomy" id="48144"/>
    <lineage>
        <taxon>Eukaryota</taxon>
        <taxon>Metazoa</taxon>
        <taxon>Ecdysozoa</taxon>
        <taxon>Arthropoda</taxon>
        <taxon>Crustacea</taxon>
        <taxon>Multicrustacea</taxon>
        <taxon>Malacostraca</taxon>
        <taxon>Eumalacostraca</taxon>
        <taxon>Eucarida</taxon>
        <taxon>Euphausiacea</taxon>
        <taxon>Euphausiidae</taxon>
        <taxon>Meganyctiphanes</taxon>
    </lineage>
</organism>
<dbReference type="EMBL" id="CAXKWB010025279">
    <property type="protein sequence ID" value="CAL4127791.1"/>
    <property type="molecule type" value="Genomic_DNA"/>
</dbReference>
<gene>
    <name evidence="2" type="ORF">MNOR_LOCUS25921</name>
</gene>
<dbReference type="InterPro" id="IPR043502">
    <property type="entry name" value="DNA/RNA_pol_sf"/>
</dbReference>
<proteinExistence type="predicted"/>
<evidence type="ECO:0000259" key="1">
    <source>
        <dbReference type="PROSITE" id="PS50878"/>
    </source>
</evidence>
<name>A0AAV2RLQ0_MEGNR</name>
<evidence type="ECO:0000313" key="3">
    <source>
        <dbReference type="Proteomes" id="UP001497623"/>
    </source>
</evidence>
<protein>
    <recommendedName>
        <fullName evidence="1">Reverse transcriptase domain-containing protein</fullName>
    </recommendedName>
</protein>
<dbReference type="AlphaFoldDB" id="A0AAV2RLQ0"/>
<comment type="caution">
    <text evidence="2">The sequence shown here is derived from an EMBL/GenBank/DDBJ whole genome shotgun (WGS) entry which is preliminary data.</text>
</comment>
<sequence length="172" mass="19873">MVIKKKVNNYRPVCSLSPLSKIIEKVINNRMTHFLDDFNILSKTQFGFRKNMSTETALLNYVDNLQKALNDKKYAISIFMDLSKAFDVIDHKILETKLEHYGFRGKFLEFLLSFIKDRKYFVHINGNNSETKSVNIGVPQGSTLGPLLFLLYINDMIHCSTVFFLSQFADDS</sequence>
<keyword evidence="3" id="KW-1185">Reference proteome</keyword>
<dbReference type="SUPFAM" id="SSF56672">
    <property type="entry name" value="DNA/RNA polymerases"/>
    <property type="match status" value="1"/>
</dbReference>
<reference evidence="2 3" key="1">
    <citation type="submission" date="2024-05" db="EMBL/GenBank/DDBJ databases">
        <authorList>
            <person name="Wallberg A."/>
        </authorList>
    </citation>
    <scope>NUCLEOTIDE SEQUENCE [LARGE SCALE GENOMIC DNA]</scope>
</reference>
<dbReference type="PANTHER" id="PTHR33332">
    <property type="entry name" value="REVERSE TRANSCRIPTASE DOMAIN-CONTAINING PROTEIN"/>
    <property type="match status" value="1"/>
</dbReference>
<dbReference type="GO" id="GO:0071897">
    <property type="term" value="P:DNA biosynthetic process"/>
    <property type="evidence" value="ECO:0007669"/>
    <property type="project" value="UniProtKB-ARBA"/>
</dbReference>
<dbReference type="Proteomes" id="UP001497623">
    <property type="component" value="Unassembled WGS sequence"/>
</dbReference>
<dbReference type="InterPro" id="IPR000477">
    <property type="entry name" value="RT_dom"/>
</dbReference>
<feature type="non-terminal residue" evidence="2">
    <location>
        <position position="172"/>
    </location>
</feature>